<dbReference type="SMART" id="SM00184">
    <property type="entry name" value="RING"/>
    <property type="match status" value="1"/>
</dbReference>
<dbReference type="Gene3D" id="3.30.40.10">
    <property type="entry name" value="Zinc/RING finger domain, C3HC4 (zinc finger)"/>
    <property type="match status" value="1"/>
</dbReference>
<dbReference type="PROSITE" id="PS50089">
    <property type="entry name" value="ZF_RING_2"/>
    <property type="match status" value="1"/>
</dbReference>
<organism evidence="7 8">
    <name type="scientific">Panaeolus cyanescens</name>
    <dbReference type="NCBI Taxonomy" id="181874"/>
    <lineage>
        <taxon>Eukaryota</taxon>
        <taxon>Fungi</taxon>
        <taxon>Dikarya</taxon>
        <taxon>Basidiomycota</taxon>
        <taxon>Agaricomycotina</taxon>
        <taxon>Agaricomycetes</taxon>
        <taxon>Agaricomycetidae</taxon>
        <taxon>Agaricales</taxon>
        <taxon>Agaricineae</taxon>
        <taxon>Galeropsidaceae</taxon>
        <taxon>Panaeolus</taxon>
    </lineage>
</organism>
<reference evidence="7 8" key="1">
    <citation type="journal article" date="2018" name="Evol. Lett.">
        <title>Horizontal gene cluster transfer increased hallucinogenic mushroom diversity.</title>
        <authorList>
            <person name="Reynolds H.T."/>
            <person name="Vijayakumar V."/>
            <person name="Gluck-Thaler E."/>
            <person name="Korotkin H.B."/>
            <person name="Matheny P.B."/>
            <person name="Slot J.C."/>
        </authorList>
    </citation>
    <scope>NUCLEOTIDE SEQUENCE [LARGE SCALE GENOMIC DNA]</scope>
    <source>
        <strain evidence="7 8">2629</strain>
    </source>
</reference>
<dbReference type="InParanoid" id="A0A409W5L5"/>
<evidence type="ECO:0000256" key="3">
    <source>
        <dbReference type="ARBA" id="ARBA00022833"/>
    </source>
</evidence>
<feature type="region of interest" description="Disordered" evidence="5">
    <location>
        <begin position="375"/>
        <end position="485"/>
    </location>
</feature>
<feature type="region of interest" description="Disordered" evidence="5">
    <location>
        <begin position="642"/>
        <end position="665"/>
    </location>
</feature>
<feature type="compositionally biased region" description="Basic residues" evidence="5">
    <location>
        <begin position="88"/>
        <end position="97"/>
    </location>
</feature>
<dbReference type="InterPro" id="IPR013083">
    <property type="entry name" value="Znf_RING/FYVE/PHD"/>
</dbReference>
<feature type="compositionally biased region" description="Low complexity" evidence="5">
    <location>
        <begin position="98"/>
        <end position="110"/>
    </location>
</feature>
<name>A0A409W5L5_9AGAR</name>
<feature type="compositionally biased region" description="Acidic residues" evidence="5">
    <location>
        <begin position="436"/>
        <end position="454"/>
    </location>
</feature>
<dbReference type="OrthoDB" id="6105938at2759"/>
<evidence type="ECO:0000313" key="8">
    <source>
        <dbReference type="Proteomes" id="UP000284842"/>
    </source>
</evidence>
<keyword evidence="1" id="KW-0479">Metal-binding</keyword>
<dbReference type="PROSITE" id="PS00518">
    <property type="entry name" value="ZF_RING_1"/>
    <property type="match status" value="1"/>
</dbReference>
<accession>A0A409W5L5</accession>
<dbReference type="InterPro" id="IPR001841">
    <property type="entry name" value="Znf_RING"/>
</dbReference>
<feature type="compositionally biased region" description="Low complexity" evidence="5">
    <location>
        <begin position="139"/>
        <end position="152"/>
    </location>
</feature>
<feature type="non-terminal residue" evidence="7">
    <location>
        <position position="720"/>
    </location>
</feature>
<dbReference type="InterPro" id="IPR017907">
    <property type="entry name" value="Znf_RING_CS"/>
</dbReference>
<feature type="compositionally biased region" description="Acidic residues" evidence="5">
    <location>
        <begin position="399"/>
        <end position="409"/>
    </location>
</feature>
<dbReference type="SUPFAM" id="SSF57850">
    <property type="entry name" value="RING/U-box"/>
    <property type="match status" value="1"/>
</dbReference>
<dbReference type="InterPro" id="IPR018957">
    <property type="entry name" value="Znf_C3HC4_RING-type"/>
</dbReference>
<feature type="compositionally biased region" description="Low complexity" evidence="5">
    <location>
        <begin position="530"/>
        <end position="559"/>
    </location>
</feature>
<dbReference type="PANTHER" id="PTHR35711">
    <property type="entry name" value="EXPRESSED PROTEIN"/>
    <property type="match status" value="1"/>
</dbReference>
<dbReference type="STRING" id="181874.A0A409W5L5"/>
<feature type="compositionally biased region" description="Low complexity" evidence="5">
    <location>
        <begin position="163"/>
        <end position="175"/>
    </location>
</feature>
<gene>
    <name evidence="7" type="ORF">CVT24_007342</name>
</gene>
<feature type="region of interest" description="Disordered" evidence="5">
    <location>
        <begin position="136"/>
        <end position="184"/>
    </location>
</feature>
<evidence type="ECO:0000259" key="6">
    <source>
        <dbReference type="PROSITE" id="PS50089"/>
    </source>
</evidence>
<dbReference type="Proteomes" id="UP000284842">
    <property type="component" value="Unassembled WGS sequence"/>
</dbReference>
<keyword evidence="8" id="KW-1185">Reference proteome</keyword>
<dbReference type="Pfam" id="PF00097">
    <property type="entry name" value="zf-C3HC4"/>
    <property type="match status" value="1"/>
</dbReference>
<evidence type="ECO:0000256" key="1">
    <source>
        <dbReference type="ARBA" id="ARBA00022723"/>
    </source>
</evidence>
<evidence type="ECO:0000256" key="4">
    <source>
        <dbReference type="PROSITE-ProRule" id="PRU00175"/>
    </source>
</evidence>
<dbReference type="PANTHER" id="PTHR35711:SF1">
    <property type="entry name" value="ECTODERMAL, ISOFORM F"/>
    <property type="match status" value="1"/>
</dbReference>
<dbReference type="Pfam" id="PF26609">
    <property type="entry name" value="DUF8191"/>
    <property type="match status" value="1"/>
</dbReference>
<feature type="compositionally biased region" description="Pro residues" evidence="5">
    <location>
        <begin position="47"/>
        <end position="57"/>
    </location>
</feature>
<keyword evidence="2 4" id="KW-0863">Zinc-finger</keyword>
<feature type="compositionally biased region" description="Low complexity" evidence="5">
    <location>
        <begin position="410"/>
        <end position="419"/>
    </location>
</feature>
<protein>
    <recommendedName>
        <fullName evidence="6">RING-type domain-containing protein</fullName>
    </recommendedName>
</protein>
<dbReference type="EMBL" id="NHTK01005797">
    <property type="protein sequence ID" value="PPQ73772.1"/>
    <property type="molecule type" value="Genomic_DNA"/>
</dbReference>
<sequence>MEDTDEAVIGRLAAQLRHAAGPSRDSSIASRSQPRSPESSNSAWKHPPVPIKPPMVPPKDLRYSFTYPRQLSKSSNSADEMDSTVQRHTTKRNKHVSRSLSTTVPTTTRGPLPPVPTTPTLPSPVVVIPADTEICALPSPMTSSSSSNSQTKSTDHPGIEPRTTSSRNGSTSTKSATHDSSSVLAHELDALKREIERLKEKDLEAKRAMRKQNKKIEELKTELQSVSSSLQAKDSELTTVKSKSGQQEELITTIEHTIQCQICMDLPHRPFAISPCGHILCLPCLQEWFKKAPPTLDDMEDMVDPDELTDPEYILRRTKTCPTCRAHVKRKPAPVFMIKNVAAAVLKYRTPPTTSAVGGGGSFALLGAGADAAAASTQAGENNEDPWDGIFESSSSEGERDDDDEDDGTEYGSSDSDYGIFHEEAHMRYGGWDGFEGSDDEEEEDDGEQSDGEEGVWHEGLDGMSDIDEEGERGGGRGRGDERHDDVDDNLFLAFQMLGAARLSGPEPERRTAAPFGSIVSPVRSRRSSARSSPVSISHLVSPPSSPSRSHSGSPSHSRAQPRTGGDAEYVLPRYEAPCRPIPENVDLLALFMDGGMPSPRSAMTLLKRGCSVGMLQSFEVTYEASEGVIIHLRSLKGIYVSDGEESGDDDDDDEDDYDHDDRADRGDLQARNRLFVGWNVQLEDSDEDGEEFVGRMLRELKWCPERWVVGKREGVRGGR</sequence>
<evidence type="ECO:0000256" key="2">
    <source>
        <dbReference type="ARBA" id="ARBA00022771"/>
    </source>
</evidence>
<keyword evidence="3" id="KW-0862">Zinc</keyword>
<dbReference type="InterPro" id="IPR058504">
    <property type="entry name" value="DUF8191"/>
</dbReference>
<feature type="compositionally biased region" description="Pro residues" evidence="5">
    <location>
        <begin position="111"/>
        <end position="122"/>
    </location>
</feature>
<dbReference type="AlphaFoldDB" id="A0A409W5L5"/>
<feature type="compositionally biased region" description="Polar residues" evidence="5">
    <location>
        <begin position="24"/>
        <end position="43"/>
    </location>
</feature>
<feature type="compositionally biased region" description="Polar residues" evidence="5">
    <location>
        <begin position="67"/>
        <end position="87"/>
    </location>
</feature>
<proteinExistence type="predicted"/>
<feature type="region of interest" description="Disordered" evidence="5">
    <location>
        <begin position="503"/>
        <end position="566"/>
    </location>
</feature>
<feature type="compositionally biased region" description="Basic and acidic residues" evidence="5">
    <location>
        <begin position="472"/>
        <end position="485"/>
    </location>
</feature>
<feature type="compositionally biased region" description="Acidic residues" evidence="5">
    <location>
        <begin position="643"/>
        <end position="659"/>
    </location>
</feature>
<feature type="domain" description="RING-type" evidence="6">
    <location>
        <begin position="260"/>
        <end position="325"/>
    </location>
</feature>
<evidence type="ECO:0000256" key="5">
    <source>
        <dbReference type="SAM" id="MobiDB-lite"/>
    </source>
</evidence>
<evidence type="ECO:0000313" key="7">
    <source>
        <dbReference type="EMBL" id="PPQ73772.1"/>
    </source>
</evidence>
<dbReference type="GO" id="GO:0008270">
    <property type="term" value="F:zinc ion binding"/>
    <property type="evidence" value="ECO:0007669"/>
    <property type="project" value="UniProtKB-KW"/>
</dbReference>
<comment type="caution">
    <text evidence="7">The sequence shown here is derived from an EMBL/GenBank/DDBJ whole genome shotgun (WGS) entry which is preliminary data.</text>
</comment>
<feature type="region of interest" description="Disordered" evidence="5">
    <location>
        <begin position="15"/>
        <end position="123"/>
    </location>
</feature>